<sequence length="109" mass="11275">MKTSNKPRPEQVIRRRRHLVGVSTAALLSPLWSKPLINAVILPAHAQTSMCVTDITVGGPLAGNASGATSCQAACEAEASSRGALLCDVRETDTGNGNGIDCACDLDLS</sequence>
<proteinExistence type="predicted"/>
<name>A0A918S370_9GAMM</name>
<reference evidence="1" key="1">
    <citation type="journal article" date="2014" name="Int. J. Syst. Evol. Microbiol.">
        <title>Complete genome sequence of Corynebacterium casei LMG S-19264T (=DSM 44701T), isolated from a smear-ripened cheese.</title>
        <authorList>
            <consortium name="US DOE Joint Genome Institute (JGI-PGF)"/>
            <person name="Walter F."/>
            <person name="Albersmeier A."/>
            <person name="Kalinowski J."/>
            <person name="Ruckert C."/>
        </authorList>
    </citation>
    <scope>NUCLEOTIDE SEQUENCE</scope>
    <source>
        <strain evidence="1">KCTC 12711</strain>
    </source>
</reference>
<reference evidence="1" key="2">
    <citation type="submission" date="2020-09" db="EMBL/GenBank/DDBJ databases">
        <authorList>
            <person name="Sun Q."/>
            <person name="Kim S."/>
        </authorList>
    </citation>
    <scope>NUCLEOTIDE SEQUENCE</scope>
    <source>
        <strain evidence="1">KCTC 12711</strain>
    </source>
</reference>
<evidence type="ECO:0000313" key="2">
    <source>
        <dbReference type="Proteomes" id="UP000614811"/>
    </source>
</evidence>
<comment type="caution">
    <text evidence="1">The sequence shown here is derived from an EMBL/GenBank/DDBJ whole genome shotgun (WGS) entry which is preliminary data.</text>
</comment>
<protein>
    <submittedName>
        <fullName evidence="1">Uncharacterized protein</fullName>
    </submittedName>
</protein>
<dbReference type="Proteomes" id="UP000614811">
    <property type="component" value="Unassembled WGS sequence"/>
</dbReference>
<evidence type="ECO:0000313" key="1">
    <source>
        <dbReference type="EMBL" id="GHA20597.1"/>
    </source>
</evidence>
<organism evidence="1 2">
    <name type="scientific">Arenicella chitinivorans</name>
    <dbReference type="NCBI Taxonomy" id="1329800"/>
    <lineage>
        <taxon>Bacteria</taxon>
        <taxon>Pseudomonadati</taxon>
        <taxon>Pseudomonadota</taxon>
        <taxon>Gammaproteobacteria</taxon>
        <taxon>Arenicellales</taxon>
        <taxon>Arenicellaceae</taxon>
        <taxon>Arenicella</taxon>
    </lineage>
</organism>
<dbReference type="AlphaFoldDB" id="A0A918S370"/>
<keyword evidence="2" id="KW-1185">Reference proteome</keyword>
<gene>
    <name evidence="1" type="ORF">GCM10008090_33130</name>
</gene>
<dbReference type="EMBL" id="BMXA01000009">
    <property type="protein sequence ID" value="GHA20597.1"/>
    <property type="molecule type" value="Genomic_DNA"/>
</dbReference>
<accession>A0A918S370</accession>
<dbReference type="RefSeq" id="WP_189402831.1">
    <property type="nucleotide sequence ID" value="NZ_BMXA01000009.1"/>
</dbReference>